<evidence type="ECO:0000313" key="2">
    <source>
        <dbReference type="EMBL" id="OZI56781.1"/>
    </source>
</evidence>
<gene>
    <name evidence="2" type="ORF">CAL20_15395</name>
</gene>
<dbReference type="Pfam" id="PF12728">
    <property type="entry name" value="HTH_17"/>
    <property type="match status" value="1"/>
</dbReference>
<dbReference type="RefSeq" id="WP_094838295.1">
    <property type="nucleotide sequence ID" value="NZ_NEVQ01000013.1"/>
</dbReference>
<accession>A0A261U5D1</accession>
<feature type="domain" description="Helix-turn-helix" evidence="1">
    <location>
        <begin position="35"/>
        <end position="76"/>
    </location>
</feature>
<keyword evidence="3" id="KW-1185">Reference proteome</keyword>
<organism evidence="2 3">
    <name type="scientific">Bordetella genomosp. 4</name>
    <dbReference type="NCBI Taxonomy" id="463044"/>
    <lineage>
        <taxon>Bacteria</taxon>
        <taxon>Pseudomonadati</taxon>
        <taxon>Pseudomonadota</taxon>
        <taxon>Betaproteobacteria</taxon>
        <taxon>Burkholderiales</taxon>
        <taxon>Alcaligenaceae</taxon>
        <taxon>Bordetella</taxon>
    </lineage>
</organism>
<proteinExistence type="predicted"/>
<dbReference type="InterPro" id="IPR041657">
    <property type="entry name" value="HTH_17"/>
</dbReference>
<dbReference type="EMBL" id="NEVQ01000013">
    <property type="protein sequence ID" value="OZI56781.1"/>
    <property type="molecule type" value="Genomic_DNA"/>
</dbReference>
<reference evidence="2 3" key="1">
    <citation type="submission" date="2017-05" db="EMBL/GenBank/DDBJ databases">
        <title>Complete and WGS of Bordetella genogroups.</title>
        <authorList>
            <person name="Spilker T."/>
            <person name="LiPuma J."/>
        </authorList>
    </citation>
    <scope>NUCLEOTIDE SEQUENCE [LARGE SCALE GENOMIC DNA]</scope>
    <source>
        <strain evidence="2 3">AU9919</strain>
    </source>
</reference>
<protein>
    <recommendedName>
        <fullName evidence="1">Helix-turn-helix domain-containing protein</fullName>
    </recommendedName>
</protein>
<evidence type="ECO:0000313" key="3">
    <source>
        <dbReference type="Proteomes" id="UP000216885"/>
    </source>
</evidence>
<dbReference type="Proteomes" id="UP000216885">
    <property type="component" value="Unassembled WGS sequence"/>
</dbReference>
<name>A0A261U5D1_9BORD</name>
<evidence type="ECO:0000259" key="1">
    <source>
        <dbReference type="Pfam" id="PF12728"/>
    </source>
</evidence>
<comment type="caution">
    <text evidence="2">The sequence shown here is derived from an EMBL/GenBank/DDBJ whole genome shotgun (WGS) entry which is preliminary data.</text>
</comment>
<sequence length="80" mass="9209">MTITLETTDFERMLEEAARRGAERAIEDMVCYHYQDACARLGISYNTLQKRIKEGKIRPVDGRITGAELRRYLSQARSNA</sequence>
<dbReference type="AlphaFoldDB" id="A0A261U5D1"/>